<keyword evidence="2" id="KW-0808">Transferase</keyword>
<proteinExistence type="predicted"/>
<evidence type="ECO:0000256" key="2">
    <source>
        <dbReference type="ARBA" id="ARBA00022679"/>
    </source>
</evidence>
<sequence>MKTLKEQDVVEMLRHYRHDWLNDLQLILGYAQMGKLDKIQSKITEVMERSNQERGLDRLNIPKTMVWLYQLNWRSETFQLHFQSFVDGQPAIMDDEALLTKIQKVFQILPSYQKEYEEYIGTLIFKKVDHTIHIHLTFDQNWTDIEALKQELESLSFIEKVTTEEMLRIEWQE</sequence>
<dbReference type="SUPFAM" id="SSF55890">
    <property type="entry name" value="Sporulation response regulatory protein Spo0B"/>
    <property type="match status" value="1"/>
</dbReference>
<protein>
    <recommendedName>
        <fullName evidence="4">SpoOB alpha-helical domain-containing protein</fullName>
    </recommendedName>
</protein>
<dbReference type="Pfam" id="PF14689">
    <property type="entry name" value="SPOB_a"/>
    <property type="match status" value="1"/>
</dbReference>
<keyword evidence="6" id="KW-1185">Reference proteome</keyword>
<name>A0A6N7R2T3_9BACI</name>
<dbReference type="InterPro" id="IPR016120">
    <property type="entry name" value="Sig_transdc_His_kin_SpoOB"/>
</dbReference>
<evidence type="ECO:0000313" key="6">
    <source>
        <dbReference type="Proteomes" id="UP000435187"/>
    </source>
</evidence>
<organism evidence="5 6">
    <name type="scientific">Gracilibacillus thailandensis</name>
    <dbReference type="NCBI Taxonomy" id="563735"/>
    <lineage>
        <taxon>Bacteria</taxon>
        <taxon>Bacillati</taxon>
        <taxon>Bacillota</taxon>
        <taxon>Bacilli</taxon>
        <taxon>Bacillales</taxon>
        <taxon>Bacillaceae</taxon>
        <taxon>Gracilibacillus</taxon>
    </lineage>
</organism>
<evidence type="ECO:0000313" key="5">
    <source>
        <dbReference type="EMBL" id="MRI67479.1"/>
    </source>
</evidence>
<evidence type="ECO:0000256" key="3">
    <source>
        <dbReference type="ARBA" id="ARBA00022777"/>
    </source>
</evidence>
<dbReference type="EMBL" id="WJEE01000033">
    <property type="protein sequence ID" value="MRI67479.1"/>
    <property type="molecule type" value="Genomic_DNA"/>
</dbReference>
<dbReference type="AlphaFoldDB" id="A0A6N7R2T3"/>
<keyword evidence="1" id="KW-0597">Phosphoprotein</keyword>
<reference evidence="5 6" key="1">
    <citation type="submission" date="2019-10" db="EMBL/GenBank/DDBJ databases">
        <title>Gracilibacillus salitolerans sp. nov., a moderate halophile isolated from a saline soil in northwest China.</title>
        <authorList>
            <person name="Gan L."/>
        </authorList>
    </citation>
    <scope>NUCLEOTIDE SEQUENCE [LARGE SCALE GENOMIC DNA]</scope>
    <source>
        <strain evidence="5 6">TP2-8</strain>
    </source>
</reference>
<evidence type="ECO:0000256" key="1">
    <source>
        <dbReference type="ARBA" id="ARBA00022553"/>
    </source>
</evidence>
<comment type="caution">
    <text evidence="5">The sequence shown here is derived from an EMBL/GenBank/DDBJ whole genome shotgun (WGS) entry which is preliminary data.</text>
</comment>
<dbReference type="Proteomes" id="UP000435187">
    <property type="component" value="Unassembled WGS sequence"/>
</dbReference>
<feature type="domain" description="SpoOB alpha-helical" evidence="4">
    <location>
        <begin position="7"/>
        <end position="54"/>
    </location>
</feature>
<dbReference type="Gene3D" id="1.10.287.130">
    <property type="match status" value="1"/>
</dbReference>
<dbReference type="InterPro" id="IPR039506">
    <property type="entry name" value="SPOB_a"/>
</dbReference>
<dbReference type="InterPro" id="IPR037100">
    <property type="entry name" value="Spo0B_C_sf"/>
</dbReference>
<accession>A0A6N7R2T3</accession>
<keyword evidence="3" id="KW-0418">Kinase</keyword>
<dbReference type="Gene3D" id="3.30.565.30">
    <property type="entry name" value="Sporulation initiation phosphotransferase B (SpoOB), C-terminal domain"/>
    <property type="match status" value="1"/>
</dbReference>
<gene>
    <name evidence="5" type="ORF">GH885_14240</name>
</gene>
<dbReference type="GO" id="GO:0000155">
    <property type="term" value="F:phosphorelay sensor kinase activity"/>
    <property type="evidence" value="ECO:0007669"/>
    <property type="project" value="InterPro"/>
</dbReference>
<evidence type="ECO:0000259" key="4">
    <source>
        <dbReference type="Pfam" id="PF14689"/>
    </source>
</evidence>